<protein>
    <recommendedName>
        <fullName evidence="1">Bro-N domain-containing protein</fullName>
    </recommendedName>
</protein>
<evidence type="ECO:0000259" key="1">
    <source>
        <dbReference type="Pfam" id="PF02498"/>
    </source>
</evidence>
<gene>
    <name evidence="2" type="ORF">C3Y92_08435</name>
</gene>
<evidence type="ECO:0000313" key="2">
    <source>
        <dbReference type="EMBL" id="QAZ67255.1"/>
    </source>
</evidence>
<accession>A0A4P6HK33</accession>
<evidence type="ECO:0000313" key="3">
    <source>
        <dbReference type="Proteomes" id="UP000293296"/>
    </source>
</evidence>
<name>A0A4P6HK33_9BACT</name>
<sequence>MLIFSESGLYKLVFRSRKPEAEKFKIEEDNIALEIAKRKLVRKNDEPNKRQILRH</sequence>
<organism evidence="2 3">
    <name type="scientific">Solidesulfovibrio carbinolicus</name>
    <dbReference type="NCBI Taxonomy" id="296842"/>
    <lineage>
        <taxon>Bacteria</taxon>
        <taxon>Pseudomonadati</taxon>
        <taxon>Thermodesulfobacteriota</taxon>
        <taxon>Desulfovibrionia</taxon>
        <taxon>Desulfovibrionales</taxon>
        <taxon>Desulfovibrionaceae</taxon>
        <taxon>Solidesulfovibrio</taxon>
    </lineage>
</organism>
<feature type="domain" description="Bro-N" evidence="1">
    <location>
        <begin position="2"/>
        <end position="25"/>
    </location>
</feature>
<dbReference type="KEGG" id="dcb:C3Y92_08435"/>
<dbReference type="EMBL" id="CP026538">
    <property type="protein sequence ID" value="QAZ67255.1"/>
    <property type="molecule type" value="Genomic_DNA"/>
</dbReference>
<dbReference type="Proteomes" id="UP000293296">
    <property type="component" value="Chromosome"/>
</dbReference>
<keyword evidence="3" id="KW-1185">Reference proteome</keyword>
<dbReference type="AlphaFoldDB" id="A0A4P6HK33"/>
<dbReference type="InterPro" id="IPR003497">
    <property type="entry name" value="BRO_N_domain"/>
</dbReference>
<proteinExistence type="predicted"/>
<dbReference type="Pfam" id="PF02498">
    <property type="entry name" value="Bro-N"/>
    <property type="match status" value="1"/>
</dbReference>
<dbReference type="OrthoDB" id="9812611at2"/>
<reference evidence="2 3" key="1">
    <citation type="submission" date="2018-02" db="EMBL/GenBank/DDBJ databases">
        <title>Genome sequence of Desulfovibrio carbinolicus DSM 3852.</title>
        <authorList>
            <person name="Wilbanks E."/>
            <person name="Skennerton C.T."/>
            <person name="Orphan V.J."/>
        </authorList>
    </citation>
    <scope>NUCLEOTIDE SEQUENCE [LARGE SCALE GENOMIC DNA]</scope>
    <source>
        <strain evidence="2 3">DSM 3852</strain>
    </source>
</reference>